<dbReference type="Proteomes" id="UP000624243">
    <property type="component" value="Unassembled WGS sequence"/>
</dbReference>
<organism evidence="1 2">
    <name type="scientific">Pseudomonas kurunegalensis</name>
    <dbReference type="NCBI Taxonomy" id="485880"/>
    <lineage>
        <taxon>Bacteria</taxon>
        <taxon>Pseudomonadati</taxon>
        <taxon>Pseudomonadota</taxon>
        <taxon>Gammaproteobacteria</taxon>
        <taxon>Pseudomonadales</taxon>
        <taxon>Pseudomonadaceae</taxon>
        <taxon>Pseudomonas</taxon>
    </lineage>
</organism>
<protein>
    <submittedName>
        <fullName evidence="1">Uncharacterized protein</fullName>
    </submittedName>
</protein>
<reference evidence="1 2" key="1">
    <citation type="journal article" date="2020" name="Microorganisms">
        <title>Reliable Identification of Environmental Pseudomonas Isolates Using the rpoD Gene.</title>
        <authorList>
            <consortium name="The Broad Institute Genome Sequencing Platform"/>
            <person name="Girard L."/>
            <person name="Lood C."/>
            <person name="Rokni-Zadeh H."/>
            <person name="van Noort V."/>
            <person name="Lavigne R."/>
            <person name="De Mot R."/>
        </authorList>
    </citation>
    <scope>NUCLEOTIDE SEQUENCE [LARGE SCALE GENOMIC DNA]</scope>
    <source>
        <strain evidence="1 2">RW1P2</strain>
    </source>
</reference>
<sequence>MTGSTYLDFDGVRRPLDGIDFSCEEAIATAEKRWPLKGYCVVEDWTIFRAQLSAEELTRVSGAGHLPLFAFAHKVVEDSKCRFQSGDWVRSSMCISYGGDGFFETKNTVYILMGAGHEQSASLKTIFSFFQ</sequence>
<keyword evidence="2" id="KW-1185">Reference proteome</keyword>
<evidence type="ECO:0000313" key="1">
    <source>
        <dbReference type="EMBL" id="MBV4516185.1"/>
    </source>
</evidence>
<evidence type="ECO:0000313" key="2">
    <source>
        <dbReference type="Proteomes" id="UP000624243"/>
    </source>
</evidence>
<comment type="caution">
    <text evidence="1">The sequence shown here is derived from an EMBL/GenBank/DDBJ whole genome shotgun (WGS) entry which is preliminary data.</text>
</comment>
<accession>A0ACC5UP19</accession>
<dbReference type="EMBL" id="JABWSB020000007">
    <property type="protein sequence ID" value="MBV4516185.1"/>
    <property type="molecule type" value="Genomic_DNA"/>
</dbReference>
<name>A0ACC5UP19_9PSED</name>
<gene>
    <name evidence="1" type="ORF">HU758_013375</name>
</gene>
<proteinExistence type="predicted"/>